<proteinExistence type="predicted"/>
<dbReference type="Pfam" id="PF13419">
    <property type="entry name" value="HAD_2"/>
    <property type="match status" value="1"/>
</dbReference>
<evidence type="ECO:0000313" key="2">
    <source>
        <dbReference type="Proteomes" id="UP001363035"/>
    </source>
</evidence>
<reference evidence="1 2" key="1">
    <citation type="submission" date="2024-01" db="EMBL/GenBank/DDBJ databases">
        <title>Sphingobacterium tenebrionis sp. nov., a novel endophyte isolated from tenebrio molitor intestines.</title>
        <authorList>
            <person name="Zhang C."/>
        </authorList>
    </citation>
    <scope>NUCLEOTIDE SEQUENCE [LARGE SCALE GENOMIC DNA]</scope>
    <source>
        <strain evidence="1 2">PU5-4</strain>
    </source>
</reference>
<dbReference type="PANTHER" id="PTHR43481:SF4">
    <property type="entry name" value="GLYCEROL-1-PHOSPHATE PHOSPHOHYDROLASE 1-RELATED"/>
    <property type="match status" value="1"/>
</dbReference>
<accession>A0ABU8I5M1</accession>
<dbReference type="NCBIfam" id="TIGR01509">
    <property type="entry name" value="HAD-SF-IA-v3"/>
    <property type="match status" value="1"/>
</dbReference>
<organism evidence="1 2">
    <name type="scientific">Sphingobacterium tenebrionis</name>
    <dbReference type="NCBI Taxonomy" id="3111775"/>
    <lineage>
        <taxon>Bacteria</taxon>
        <taxon>Pseudomonadati</taxon>
        <taxon>Bacteroidota</taxon>
        <taxon>Sphingobacteriia</taxon>
        <taxon>Sphingobacteriales</taxon>
        <taxon>Sphingobacteriaceae</taxon>
        <taxon>Sphingobacterium</taxon>
    </lineage>
</organism>
<comment type="caution">
    <text evidence="1">The sequence shown here is derived from an EMBL/GenBank/DDBJ whole genome shotgun (WGS) entry which is preliminary data.</text>
</comment>
<dbReference type="EMBL" id="JAYLLN010000018">
    <property type="protein sequence ID" value="MEI5985021.1"/>
    <property type="molecule type" value="Genomic_DNA"/>
</dbReference>
<dbReference type="RefSeq" id="WP_134778387.1">
    <property type="nucleotide sequence ID" value="NZ_JAYLLN010000018.1"/>
</dbReference>
<dbReference type="InterPro" id="IPR023198">
    <property type="entry name" value="PGP-like_dom2"/>
</dbReference>
<dbReference type="InterPro" id="IPR051806">
    <property type="entry name" value="HAD-like_SPP"/>
</dbReference>
<dbReference type="InterPro" id="IPR041492">
    <property type="entry name" value="HAD_2"/>
</dbReference>
<dbReference type="InterPro" id="IPR006439">
    <property type="entry name" value="HAD-SF_hydro_IA"/>
</dbReference>
<dbReference type="SUPFAM" id="SSF56784">
    <property type="entry name" value="HAD-like"/>
    <property type="match status" value="1"/>
</dbReference>
<dbReference type="SFLD" id="SFLDS00003">
    <property type="entry name" value="Haloacid_Dehalogenase"/>
    <property type="match status" value="1"/>
</dbReference>
<keyword evidence="2" id="KW-1185">Reference proteome</keyword>
<sequence length="203" mass="21891">MTDAAYQKYLKLNSLASSYKALLFDVDGTLADNIDAHKAAYVAVSAEHGVDLDPDLIDETAGWPTIAVAKEISIRYNVELDIESFSKRKSAIFIERFIQATQPVDYVRQVLFDNVDTHKIGIVSGGTRSTLAITLSVIDVAGKYESLVCAGDTPKGKPSPQPFLLAAEQLEVDPADCLVFEDGDPGVQGAIAAGMGWVRVDQL</sequence>
<dbReference type="Gene3D" id="3.40.50.1000">
    <property type="entry name" value="HAD superfamily/HAD-like"/>
    <property type="match status" value="1"/>
</dbReference>
<gene>
    <name evidence="1" type="ORF">VJ786_08900</name>
</gene>
<dbReference type="InterPro" id="IPR023214">
    <property type="entry name" value="HAD_sf"/>
</dbReference>
<dbReference type="Gene3D" id="1.10.150.240">
    <property type="entry name" value="Putative phosphatase, domain 2"/>
    <property type="match status" value="1"/>
</dbReference>
<name>A0ABU8I5M1_9SPHI</name>
<dbReference type="Proteomes" id="UP001363035">
    <property type="component" value="Unassembled WGS sequence"/>
</dbReference>
<protein>
    <submittedName>
        <fullName evidence="1">HAD family phosphatase</fullName>
    </submittedName>
</protein>
<dbReference type="PANTHER" id="PTHR43481">
    <property type="entry name" value="FRUCTOSE-1-PHOSPHATE PHOSPHATASE"/>
    <property type="match status" value="1"/>
</dbReference>
<dbReference type="InterPro" id="IPR036412">
    <property type="entry name" value="HAD-like_sf"/>
</dbReference>
<evidence type="ECO:0000313" key="1">
    <source>
        <dbReference type="EMBL" id="MEI5985021.1"/>
    </source>
</evidence>
<dbReference type="SFLD" id="SFLDG01129">
    <property type="entry name" value="C1.5:_HAD__Beta-PGM__Phosphata"/>
    <property type="match status" value="1"/>
</dbReference>